<dbReference type="OrthoDB" id="3989267at2"/>
<dbReference type="Proteomes" id="UP000308349">
    <property type="component" value="Unassembled WGS sequence"/>
</dbReference>
<evidence type="ECO:0008006" key="4">
    <source>
        <dbReference type="Google" id="ProtNLM"/>
    </source>
</evidence>
<dbReference type="RefSeq" id="WP_138455100.1">
    <property type="nucleotide sequence ID" value="NZ_VBUU01000002.1"/>
</dbReference>
<sequence length="521" mass="57695">MRELTMARTDPISGVQLAVLNWVAEGCPDGIMMGHTYKHSAKALEWRRLLTVSTKGGPWHAELTEAGRYYLDHGRYPDGHWDSKRKARAPRRPVRQQGQDGISDRRQRVHINAAVQRSEVSGGDCTIHAEGQTREARPPLADSSPAGKPLAAPKKKQQRRSRPVDNLIADIVDAGGTLLVHRTSDGPNYDSLIRSAVRFGKVPPGKLLVTARGQGPRELAIRLVDQPKPLIVPASRTLVHPAAIRLRDDGKSMQFTPSVRVWALRVVDVLASALAAEGADVAAVPGHDRRGGYNYRRDSPPNVLQVKIKGHTFGVQLVEPAEKVPHEATPTELARAARDSAYTIAKYDVVPSGRITLTITNGIACLESSWTYSDDEGTVDLAPVVLELELRAAEAETKRLADERDAAERRRRWEAAMAAAESAFADAHRAKVFREQAKHWRQLRELDEYLAAMRSHIAALDDAHNAEEAARWLEWVSNYRIGLDPLHGKLGMPTIPKPGADDLKPYLNGWSYYGPDRSSRW</sequence>
<feature type="region of interest" description="Disordered" evidence="1">
    <location>
        <begin position="79"/>
        <end position="108"/>
    </location>
</feature>
<gene>
    <name evidence="2" type="ORF">FEK35_04650</name>
</gene>
<evidence type="ECO:0000313" key="2">
    <source>
        <dbReference type="EMBL" id="TLG16534.1"/>
    </source>
</evidence>
<accession>A0A5R8PJB5</accession>
<reference evidence="2 3" key="1">
    <citation type="submission" date="2019-05" db="EMBL/GenBank/DDBJ databases">
        <title>Genomes sequences of two Nocardia cyriacigeorgica environmental isolates, type strains Nocardia asteroides ATCC 19247 and Nocardia cyriacigeorgica DSM 44484.</title>
        <authorList>
            <person name="Vautrin F."/>
            <person name="Bergeron E."/>
            <person name="Dubost A."/>
            <person name="Abrouk D."/>
            <person name="Rodriguez Nava V."/>
            <person name="Pujic P."/>
        </authorList>
    </citation>
    <scope>NUCLEOTIDE SEQUENCE [LARGE SCALE GENOMIC DNA]</scope>
    <source>
        <strain evidence="2 3">EML 1456</strain>
    </source>
</reference>
<feature type="region of interest" description="Disordered" evidence="1">
    <location>
        <begin position="130"/>
        <end position="165"/>
    </location>
</feature>
<protein>
    <recommendedName>
        <fullName evidence="4">PE-PGRS family protein</fullName>
    </recommendedName>
</protein>
<organism evidence="2 3">
    <name type="scientific">Nocardia cyriacigeorgica</name>
    <dbReference type="NCBI Taxonomy" id="135487"/>
    <lineage>
        <taxon>Bacteria</taxon>
        <taxon>Bacillati</taxon>
        <taxon>Actinomycetota</taxon>
        <taxon>Actinomycetes</taxon>
        <taxon>Mycobacteriales</taxon>
        <taxon>Nocardiaceae</taxon>
        <taxon>Nocardia</taxon>
    </lineage>
</organism>
<name>A0A5R8PJB5_9NOCA</name>
<evidence type="ECO:0000313" key="3">
    <source>
        <dbReference type="Proteomes" id="UP000308349"/>
    </source>
</evidence>
<comment type="caution">
    <text evidence="2">The sequence shown here is derived from an EMBL/GenBank/DDBJ whole genome shotgun (WGS) entry which is preliminary data.</text>
</comment>
<feature type="compositionally biased region" description="Basic residues" evidence="1">
    <location>
        <begin position="85"/>
        <end position="94"/>
    </location>
</feature>
<evidence type="ECO:0000256" key="1">
    <source>
        <dbReference type="SAM" id="MobiDB-lite"/>
    </source>
</evidence>
<dbReference type="AlphaFoldDB" id="A0A5R8PJB5"/>
<dbReference type="EMBL" id="VBUU01000002">
    <property type="protein sequence ID" value="TLG16534.1"/>
    <property type="molecule type" value="Genomic_DNA"/>
</dbReference>
<proteinExistence type="predicted"/>